<protein>
    <recommendedName>
        <fullName evidence="4">Methyltransferase</fullName>
        <ecNumber evidence="4">2.1.1.-</ecNumber>
    </recommendedName>
</protein>
<dbReference type="PANTHER" id="PTHR13370">
    <property type="entry name" value="RNA METHYLASE-RELATED"/>
    <property type="match status" value="1"/>
</dbReference>
<dbReference type="EC" id="2.1.1.-" evidence="4"/>
<dbReference type="Pfam" id="PF01555">
    <property type="entry name" value="N6_N4_Mtase"/>
    <property type="match status" value="1"/>
</dbReference>
<evidence type="ECO:0000259" key="6">
    <source>
        <dbReference type="Pfam" id="PF01555"/>
    </source>
</evidence>
<reference evidence="7 8" key="1">
    <citation type="submission" date="2023-03" db="EMBL/GenBank/DDBJ databases">
        <title>Paludisphaera mucosa sp. nov. a novel planctomycete from northern fen.</title>
        <authorList>
            <person name="Ivanova A."/>
        </authorList>
    </citation>
    <scope>NUCLEOTIDE SEQUENCE [LARGE SCALE GENOMIC DNA]</scope>
    <source>
        <strain evidence="7 8">Pla2</strain>
    </source>
</reference>
<feature type="region of interest" description="Disordered" evidence="5">
    <location>
        <begin position="292"/>
        <end position="329"/>
    </location>
</feature>
<comment type="similarity">
    <text evidence="1 4">Belongs to the N(4)/N(6)-methyltransferase family.</text>
</comment>
<keyword evidence="8" id="KW-1185">Reference proteome</keyword>
<comment type="caution">
    <text evidence="7">The sequence shown here is derived from an EMBL/GenBank/DDBJ whole genome shotgun (WGS) entry which is preliminary data.</text>
</comment>
<feature type="domain" description="DNA methylase N-4/N-6" evidence="6">
    <location>
        <begin position="53"/>
        <end position="284"/>
    </location>
</feature>
<accession>A0ABT6FJG8</accession>
<dbReference type="Gene3D" id="3.40.50.150">
    <property type="entry name" value="Vaccinia Virus protein VP39"/>
    <property type="match status" value="1"/>
</dbReference>
<dbReference type="InterPro" id="IPR002052">
    <property type="entry name" value="DNA_methylase_N6_adenine_CS"/>
</dbReference>
<dbReference type="GO" id="GO:0008168">
    <property type="term" value="F:methyltransferase activity"/>
    <property type="evidence" value="ECO:0007669"/>
    <property type="project" value="UniProtKB-KW"/>
</dbReference>
<feature type="compositionally biased region" description="Low complexity" evidence="5">
    <location>
        <begin position="294"/>
        <end position="307"/>
    </location>
</feature>
<gene>
    <name evidence="7" type="ORF">PZE19_27355</name>
</gene>
<dbReference type="EMBL" id="JARRAG010000002">
    <property type="protein sequence ID" value="MDG3007498.1"/>
    <property type="molecule type" value="Genomic_DNA"/>
</dbReference>
<evidence type="ECO:0000256" key="2">
    <source>
        <dbReference type="ARBA" id="ARBA00022603"/>
    </source>
</evidence>
<feature type="compositionally biased region" description="Basic residues" evidence="5">
    <location>
        <begin position="317"/>
        <end position="329"/>
    </location>
</feature>
<dbReference type="GO" id="GO:0032259">
    <property type="term" value="P:methylation"/>
    <property type="evidence" value="ECO:0007669"/>
    <property type="project" value="UniProtKB-KW"/>
</dbReference>
<dbReference type="InterPro" id="IPR002941">
    <property type="entry name" value="DNA_methylase_N4/N6"/>
</dbReference>
<evidence type="ECO:0000313" key="7">
    <source>
        <dbReference type="EMBL" id="MDG3007498.1"/>
    </source>
</evidence>
<evidence type="ECO:0000313" key="8">
    <source>
        <dbReference type="Proteomes" id="UP001216907"/>
    </source>
</evidence>
<evidence type="ECO:0000256" key="4">
    <source>
        <dbReference type="RuleBase" id="RU362026"/>
    </source>
</evidence>
<dbReference type="InterPro" id="IPR001091">
    <property type="entry name" value="RM_Methyltransferase"/>
</dbReference>
<dbReference type="PROSITE" id="PS00092">
    <property type="entry name" value="N6_MTASE"/>
    <property type="match status" value="1"/>
</dbReference>
<evidence type="ECO:0000256" key="5">
    <source>
        <dbReference type="SAM" id="MobiDB-lite"/>
    </source>
</evidence>
<sequence>MRKAAITPSGPDGAAPTPGARNSSESPAGPLDRDRLYPGDCLDLLPRIDTGSVDLIFADPPFNIGYDYDVYDDARDNDAYLDWTRRWGREVVRALKPDGTFWLAIGDEYAAEMKVIFHRELGLTMRSWVVWYYTFGVHCRRKFARSHAHLFYFLKDPKRFTFNDEDVRVPSARQLVYADARANPKGRLPDDTWILRPQDMTTGFDPMEDTWYVPRVCGTFKERAGWHGCQMPEQLLGRIVRACSNPGETVLDPFAGSGTTLTVAKKLDRRFLGFELSPDYASAVERRLAAAHVGQPLEGGPEPLAGGRKTPTEPPARRKRAPAPKRAGA</sequence>
<evidence type="ECO:0000256" key="3">
    <source>
        <dbReference type="ARBA" id="ARBA00022679"/>
    </source>
</evidence>
<dbReference type="SUPFAM" id="SSF53335">
    <property type="entry name" value="S-adenosyl-L-methionine-dependent methyltransferases"/>
    <property type="match status" value="1"/>
</dbReference>
<dbReference type="PRINTS" id="PR00508">
    <property type="entry name" value="S21N4MTFRASE"/>
</dbReference>
<evidence type="ECO:0000256" key="1">
    <source>
        <dbReference type="ARBA" id="ARBA00006594"/>
    </source>
</evidence>
<keyword evidence="3 7" id="KW-0808">Transferase</keyword>
<feature type="region of interest" description="Disordered" evidence="5">
    <location>
        <begin position="1"/>
        <end position="33"/>
    </location>
</feature>
<name>A0ABT6FJG8_9BACT</name>
<dbReference type="RefSeq" id="WP_277863776.1">
    <property type="nucleotide sequence ID" value="NZ_JARRAG010000002.1"/>
</dbReference>
<dbReference type="InterPro" id="IPR029063">
    <property type="entry name" value="SAM-dependent_MTases_sf"/>
</dbReference>
<keyword evidence="2 7" id="KW-0489">Methyltransferase</keyword>
<dbReference type="PANTHER" id="PTHR13370:SF3">
    <property type="entry name" value="TRNA (GUANINE(10)-N2)-METHYLTRANSFERASE HOMOLOG"/>
    <property type="match status" value="1"/>
</dbReference>
<proteinExistence type="inferred from homology"/>
<organism evidence="7 8">
    <name type="scientific">Paludisphaera mucosa</name>
    <dbReference type="NCBI Taxonomy" id="3030827"/>
    <lineage>
        <taxon>Bacteria</taxon>
        <taxon>Pseudomonadati</taxon>
        <taxon>Planctomycetota</taxon>
        <taxon>Planctomycetia</taxon>
        <taxon>Isosphaerales</taxon>
        <taxon>Isosphaeraceae</taxon>
        <taxon>Paludisphaera</taxon>
    </lineage>
</organism>
<dbReference type="Proteomes" id="UP001216907">
    <property type="component" value="Unassembled WGS sequence"/>
</dbReference>